<comment type="caution">
    <text evidence="5">The sequence shown here is derived from an EMBL/GenBank/DDBJ whole genome shotgun (WGS) entry which is preliminary data.</text>
</comment>
<organism evidence="5 6">
    <name type="scientific">Paenibacillus pini JCM 16418</name>
    <dbReference type="NCBI Taxonomy" id="1236976"/>
    <lineage>
        <taxon>Bacteria</taxon>
        <taxon>Bacillati</taxon>
        <taxon>Bacillota</taxon>
        <taxon>Bacilli</taxon>
        <taxon>Bacillales</taxon>
        <taxon>Paenibacillaceae</taxon>
        <taxon>Paenibacillus</taxon>
    </lineage>
</organism>
<dbReference type="OrthoDB" id="1643408at2"/>
<dbReference type="eggNOG" id="COG0431">
    <property type="taxonomic scope" value="Bacteria"/>
</dbReference>
<evidence type="ECO:0000256" key="1">
    <source>
        <dbReference type="ARBA" id="ARBA00022630"/>
    </source>
</evidence>
<protein>
    <submittedName>
        <fullName evidence="5">FMN reductase</fullName>
    </submittedName>
</protein>
<evidence type="ECO:0000256" key="2">
    <source>
        <dbReference type="ARBA" id="ARBA00022643"/>
    </source>
</evidence>
<dbReference type="PANTHER" id="PTHR43408:SF1">
    <property type="entry name" value="FMN REDUCTASE (NADPH)"/>
    <property type="match status" value="1"/>
</dbReference>
<dbReference type="InterPro" id="IPR020048">
    <property type="entry name" value="NADPH-dep_FMN_reduc_SsuE"/>
</dbReference>
<evidence type="ECO:0000256" key="3">
    <source>
        <dbReference type="ARBA" id="ARBA00023002"/>
    </source>
</evidence>
<dbReference type="PANTHER" id="PTHR43408">
    <property type="entry name" value="FMN REDUCTASE (NADPH)"/>
    <property type="match status" value="1"/>
</dbReference>
<dbReference type="GO" id="GO:0046306">
    <property type="term" value="P:alkanesulfonate catabolic process"/>
    <property type="evidence" value="ECO:0007669"/>
    <property type="project" value="InterPro"/>
</dbReference>
<keyword evidence="1" id="KW-0285">Flavoprotein</keyword>
<reference evidence="5 6" key="1">
    <citation type="journal article" date="2014" name="Genome Announc.">
        <title>Draft Genome Sequence of Paenibacillus pini JCM 16418T, Isolated from the Rhizosphere of Pine Tree.</title>
        <authorList>
            <person name="Yuki M."/>
            <person name="Oshima K."/>
            <person name="Suda W."/>
            <person name="Oshida Y."/>
            <person name="Kitamura K."/>
            <person name="Iida Y."/>
            <person name="Hattori M."/>
            <person name="Ohkuma M."/>
        </authorList>
    </citation>
    <scope>NUCLEOTIDE SEQUENCE [LARGE SCALE GENOMIC DNA]</scope>
    <source>
        <strain evidence="5 6">JCM 16418</strain>
    </source>
</reference>
<sequence length="195" mass="21068">MTQIAIIIGSPTHQSRLYGLTEYVQEKLKRHGFQISIVSAADLPAEDLLRANFASPAIQQALAVINQADGVIIASPVYKAAYSGVLKTMLDLIPEKGLKRKIIFPLFIAGTISHLLAVDYALKPVIAALGGTHIAAGVFAVDQWITRTEEGGYQLSDELKLRLDLSIHEWAAELIARENNTSVTALPEVQAAAVN</sequence>
<dbReference type="InterPro" id="IPR029039">
    <property type="entry name" value="Flavoprotein-like_sf"/>
</dbReference>
<dbReference type="InterPro" id="IPR051814">
    <property type="entry name" value="NAD(P)H-dep_FMN_reductase"/>
</dbReference>
<dbReference type="NCBIfam" id="TIGR03567">
    <property type="entry name" value="FMN_reduc_SsuE"/>
    <property type="match status" value="1"/>
</dbReference>
<dbReference type="SUPFAM" id="SSF52218">
    <property type="entry name" value="Flavoproteins"/>
    <property type="match status" value="1"/>
</dbReference>
<dbReference type="Gene3D" id="3.40.50.360">
    <property type="match status" value="1"/>
</dbReference>
<keyword evidence="2" id="KW-0288">FMN</keyword>
<evidence type="ECO:0000313" key="5">
    <source>
        <dbReference type="EMBL" id="GAF08113.1"/>
    </source>
</evidence>
<dbReference type="STRING" id="1236976.JCM16418_2151"/>
<name>W7YKB4_9BACL</name>
<dbReference type="Pfam" id="PF03358">
    <property type="entry name" value="FMN_red"/>
    <property type="match status" value="1"/>
</dbReference>
<evidence type="ECO:0000259" key="4">
    <source>
        <dbReference type="Pfam" id="PF03358"/>
    </source>
</evidence>
<dbReference type="EMBL" id="BAVZ01000005">
    <property type="protein sequence ID" value="GAF08113.1"/>
    <property type="molecule type" value="Genomic_DNA"/>
</dbReference>
<dbReference type="GO" id="GO:0008752">
    <property type="term" value="F:FMN reductase [NAD(P)H] activity"/>
    <property type="evidence" value="ECO:0007669"/>
    <property type="project" value="InterPro"/>
</dbReference>
<keyword evidence="6" id="KW-1185">Reference proteome</keyword>
<dbReference type="InterPro" id="IPR005025">
    <property type="entry name" value="FMN_Rdtase-like_dom"/>
</dbReference>
<evidence type="ECO:0000313" key="6">
    <source>
        <dbReference type="Proteomes" id="UP000019364"/>
    </source>
</evidence>
<proteinExistence type="predicted"/>
<accession>W7YKB4</accession>
<gene>
    <name evidence="5" type="ORF">JCM16418_2151</name>
</gene>
<dbReference type="Proteomes" id="UP000019364">
    <property type="component" value="Unassembled WGS sequence"/>
</dbReference>
<dbReference type="AlphaFoldDB" id="W7YKB4"/>
<feature type="domain" description="NADPH-dependent FMN reductase-like" evidence="4">
    <location>
        <begin position="3"/>
        <end position="144"/>
    </location>
</feature>
<dbReference type="RefSeq" id="WP_052020178.1">
    <property type="nucleotide sequence ID" value="NZ_BAVZ01000005.1"/>
</dbReference>
<keyword evidence="3" id="KW-0560">Oxidoreductase</keyword>